<evidence type="ECO:0000256" key="1">
    <source>
        <dbReference type="ARBA" id="ARBA00022448"/>
    </source>
</evidence>
<evidence type="ECO:0000256" key="3">
    <source>
        <dbReference type="ARBA" id="ARBA00022679"/>
    </source>
</evidence>
<dbReference type="EMBL" id="CP050959">
    <property type="protein sequence ID" value="QIX74808.1"/>
    <property type="molecule type" value="Genomic_DNA"/>
</dbReference>
<evidence type="ECO:0000313" key="9">
    <source>
        <dbReference type="Proteomes" id="UP000503130"/>
    </source>
</evidence>
<comment type="cofactor">
    <cofactor evidence="6">
        <name>Mg(2+)</name>
        <dbReference type="ChEBI" id="CHEBI:18420"/>
    </cofactor>
    <text evidence="6">Binds 1 Mg(2+) ion per trimer.</text>
</comment>
<dbReference type="Pfam" id="PF02255">
    <property type="entry name" value="PTS_IIA"/>
    <property type="match status" value="1"/>
</dbReference>
<keyword evidence="4" id="KW-0598">Phosphotransferase system</keyword>
<dbReference type="Gene3D" id="1.20.58.80">
    <property type="entry name" value="Phosphotransferase system, lactose/cellobiose-type IIA subunit"/>
    <property type="match status" value="1"/>
</dbReference>
<dbReference type="Proteomes" id="UP000503130">
    <property type="component" value="Chromosome"/>
</dbReference>
<sequence length="104" mass="11650">MTENSSSELMAMTLIANSGDARSLAFQALEEAKVGNFDEADRLLKESDEKSKIAHHAQTELLFSEANGDHLELNVLLVHAQDHLMTSMLAVEMIREFITLYKNE</sequence>
<dbReference type="PROSITE" id="PS51095">
    <property type="entry name" value="PTS_EIIA_TYPE_3"/>
    <property type="match status" value="1"/>
</dbReference>
<accession>A0AAE6YTI6</accession>
<evidence type="ECO:0000313" key="8">
    <source>
        <dbReference type="EMBL" id="QIX74808.1"/>
    </source>
</evidence>
<dbReference type="InterPro" id="IPR036542">
    <property type="entry name" value="PTS_IIA_lac/cel_sf"/>
</dbReference>
<dbReference type="PANTHER" id="PTHR34382">
    <property type="entry name" value="PTS SYSTEM N,N'-DIACETYLCHITOBIOSE-SPECIFIC EIIA COMPONENT"/>
    <property type="match status" value="1"/>
</dbReference>
<evidence type="ECO:0000256" key="5">
    <source>
        <dbReference type="PIRSR" id="PIRSR000699-1"/>
    </source>
</evidence>
<dbReference type="GO" id="GO:0046872">
    <property type="term" value="F:metal ion binding"/>
    <property type="evidence" value="ECO:0007669"/>
    <property type="project" value="UniProtKB-KW"/>
</dbReference>
<dbReference type="GO" id="GO:0009401">
    <property type="term" value="P:phosphoenolpyruvate-dependent sugar phosphotransferase system"/>
    <property type="evidence" value="ECO:0007669"/>
    <property type="project" value="UniProtKB-KW"/>
</dbReference>
<evidence type="ECO:0000256" key="7">
    <source>
        <dbReference type="PROSITE-ProRule" id="PRU00418"/>
    </source>
</evidence>
<keyword evidence="1" id="KW-0813">Transport</keyword>
<dbReference type="CDD" id="cd00215">
    <property type="entry name" value="PTS_IIA_lac"/>
    <property type="match status" value="1"/>
</dbReference>
<dbReference type="GO" id="GO:0016740">
    <property type="term" value="F:transferase activity"/>
    <property type="evidence" value="ECO:0007669"/>
    <property type="project" value="UniProtKB-KW"/>
</dbReference>
<feature type="binding site" evidence="6">
    <location>
        <position position="82"/>
    </location>
    <ligand>
        <name>Mg(2+)</name>
        <dbReference type="ChEBI" id="CHEBI:18420"/>
        <note>ligand shared between all trimeric partners</note>
    </ligand>
</feature>
<evidence type="ECO:0000256" key="4">
    <source>
        <dbReference type="ARBA" id="ARBA00022683"/>
    </source>
</evidence>
<evidence type="ECO:0000256" key="2">
    <source>
        <dbReference type="ARBA" id="ARBA00022597"/>
    </source>
</evidence>
<keyword evidence="2" id="KW-0762">Sugar transport</keyword>
<dbReference type="GeneID" id="64019300"/>
<proteinExistence type="predicted"/>
<dbReference type="RefSeq" id="WP_003065843.1">
    <property type="nucleotide sequence ID" value="NZ_CP050959.1"/>
</dbReference>
<dbReference type="AlphaFoldDB" id="A0AAE6YTI6"/>
<feature type="active site" description="Tele-phosphohistidine intermediate" evidence="5">
    <location>
        <position position="79"/>
    </location>
</feature>
<keyword evidence="3" id="KW-0808">Transferase</keyword>
<feature type="modified residue" description="Phosphohistidine; by HPr" evidence="7">
    <location>
        <position position="79"/>
    </location>
</feature>
<reference evidence="8 9" key="1">
    <citation type="submission" date="2019-09" db="EMBL/GenBank/DDBJ databases">
        <title>FDA dAtabase for Regulatory Grade micrObial Sequences (FDA-ARGOS): Supporting development and validation of Infectious Disease Dx tests.</title>
        <authorList>
            <person name="Sciortino C."/>
            <person name="Tallon L."/>
            <person name="Sadzewicz L."/>
            <person name="Vavikolanu K."/>
            <person name="Mehta A."/>
            <person name="Aluvathingal J."/>
            <person name="Nadendla S."/>
            <person name="Nandy P."/>
            <person name="Geyer C."/>
            <person name="Yan Y."/>
            <person name="Sichtig H."/>
        </authorList>
    </citation>
    <scope>NUCLEOTIDE SEQUENCE [LARGE SCALE GENOMIC DNA]</scope>
    <source>
        <strain evidence="8 9">FDAARGOS_666</strain>
    </source>
</reference>
<protein>
    <submittedName>
        <fullName evidence="8">PTS lactose/cellobiose transporter subunit IIA</fullName>
    </submittedName>
</protein>
<dbReference type="PANTHER" id="PTHR34382:SF7">
    <property type="entry name" value="PTS SYSTEM N,N'-DIACETYLCHITOBIOSE-SPECIFIC EIIA COMPONENT"/>
    <property type="match status" value="1"/>
</dbReference>
<organism evidence="8 9">
    <name type="scientific">Streptococcus gallolyticus</name>
    <dbReference type="NCBI Taxonomy" id="315405"/>
    <lineage>
        <taxon>Bacteria</taxon>
        <taxon>Bacillati</taxon>
        <taxon>Bacillota</taxon>
        <taxon>Bacilli</taxon>
        <taxon>Lactobacillales</taxon>
        <taxon>Streptococcaceae</taxon>
        <taxon>Streptococcus</taxon>
    </lineage>
</organism>
<dbReference type="SUPFAM" id="SSF46973">
    <property type="entry name" value="Enzyme IIa from lactose specific PTS, IIa-lac"/>
    <property type="match status" value="1"/>
</dbReference>
<name>A0AAE6YTI6_9STRE</name>
<keyword evidence="6" id="KW-0479">Metal-binding</keyword>
<dbReference type="InterPro" id="IPR003188">
    <property type="entry name" value="PTS_IIA_lac/cel"/>
</dbReference>
<evidence type="ECO:0000256" key="6">
    <source>
        <dbReference type="PIRSR" id="PIRSR000699-2"/>
    </source>
</evidence>
<dbReference type="PIRSF" id="PIRSF000699">
    <property type="entry name" value="PTS_IILac_III"/>
    <property type="match status" value="1"/>
</dbReference>
<keyword evidence="6" id="KW-0460">Magnesium</keyword>
<gene>
    <name evidence="8" type="ORF">FOB74_10380</name>
</gene>